<dbReference type="GO" id="GO:0022857">
    <property type="term" value="F:transmembrane transporter activity"/>
    <property type="evidence" value="ECO:0007669"/>
    <property type="project" value="InterPro"/>
</dbReference>
<evidence type="ECO:0000313" key="8">
    <source>
        <dbReference type="Proteomes" id="UP000014227"/>
    </source>
</evidence>
<gene>
    <name evidence="7" type="ORF">CCALI_00093</name>
</gene>
<feature type="transmembrane region" description="Helical" evidence="6">
    <location>
        <begin position="72"/>
        <end position="90"/>
    </location>
</feature>
<keyword evidence="8" id="KW-1185">Reference proteome</keyword>
<dbReference type="KEGG" id="ccz:CCALI_00093"/>
<dbReference type="PANTHER" id="PTHR47089">
    <property type="entry name" value="ABC TRANSPORTER, PERMEASE PROTEIN"/>
    <property type="match status" value="1"/>
</dbReference>
<sequence>MSFSKSFPTKPKAIYHLLRFLSIAFLYIIGFLILLVATFAIFGVAPSKALFALQQGAFGGGSISPAYALSETLVRATPLLLTGLSIVVAWQAGMFSIGGDGQLLMGALTATVLAQLQQVVNPNLLILLMLVCGTLVGGLWGAIAGWLRVKRNVQEVISTIMLNYIALYLVGAAVVGPLQESSHSNPESNLLPDKLLFAHILPPSWSGGVTTRLHSGVFLAFLAVPIVWLYLYRTLPGFHLRLVGQNPDAARATGVLVDRIRVRAMAFSGALCGLAGVVQLLGTSERLSANFSPGWGYTAIPVALVGGLHPIGTLLSALFFGALEAGSVNAEQTLQVPASLIAIVQAAAVLAIIGVNAWRQHYPTELKD</sequence>
<feature type="transmembrane region" description="Helical" evidence="6">
    <location>
        <begin position="126"/>
        <end position="147"/>
    </location>
</feature>
<feature type="transmembrane region" description="Helical" evidence="6">
    <location>
        <begin position="334"/>
        <end position="358"/>
    </location>
</feature>
<proteinExistence type="predicted"/>
<evidence type="ECO:0000256" key="1">
    <source>
        <dbReference type="ARBA" id="ARBA00004651"/>
    </source>
</evidence>
<keyword evidence="3 6" id="KW-0812">Transmembrane</keyword>
<dbReference type="PATRIC" id="fig|1303518.3.peg.94"/>
<evidence type="ECO:0000256" key="3">
    <source>
        <dbReference type="ARBA" id="ARBA00022692"/>
    </source>
</evidence>
<dbReference type="PANTHER" id="PTHR47089:SF1">
    <property type="entry name" value="GUANOSINE ABC TRANSPORTER PERMEASE PROTEIN NUPP"/>
    <property type="match status" value="1"/>
</dbReference>
<dbReference type="AlphaFoldDB" id="S0EUD4"/>
<evidence type="ECO:0000313" key="7">
    <source>
        <dbReference type="EMBL" id="CCW33932.1"/>
    </source>
</evidence>
<keyword evidence="2" id="KW-1003">Cell membrane</keyword>
<feature type="transmembrane region" description="Helical" evidence="6">
    <location>
        <begin position="264"/>
        <end position="282"/>
    </location>
</feature>
<keyword evidence="5 6" id="KW-0472">Membrane</keyword>
<organism evidence="7 8">
    <name type="scientific">Chthonomonas calidirosea (strain DSM 23976 / ICMP 18418 / T49)</name>
    <dbReference type="NCBI Taxonomy" id="1303518"/>
    <lineage>
        <taxon>Bacteria</taxon>
        <taxon>Bacillati</taxon>
        <taxon>Armatimonadota</taxon>
        <taxon>Chthonomonadia</taxon>
        <taxon>Chthonomonadales</taxon>
        <taxon>Chthonomonadaceae</taxon>
        <taxon>Chthonomonas</taxon>
    </lineage>
</organism>
<feature type="transmembrane region" description="Helical" evidence="6">
    <location>
        <begin position="213"/>
        <end position="232"/>
    </location>
</feature>
<dbReference type="InParanoid" id="S0EUD4"/>
<dbReference type="InterPro" id="IPR001851">
    <property type="entry name" value="ABC_transp_permease"/>
</dbReference>
<evidence type="ECO:0000256" key="2">
    <source>
        <dbReference type="ARBA" id="ARBA00022475"/>
    </source>
</evidence>
<evidence type="ECO:0000256" key="5">
    <source>
        <dbReference type="ARBA" id="ARBA00023136"/>
    </source>
</evidence>
<dbReference type="STRING" id="454171.CP488_01064"/>
<name>S0EUD4_CHTCT</name>
<evidence type="ECO:0000256" key="6">
    <source>
        <dbReference type="SAM" id="Phobius"/>
    </source>
</evidence>
<dbReference type="CDD" id="cd06580">
    <property type="entry name" value="TM_PBP1_transp_TpRbsC_like"/>
    <property type="match status" value="1"/>
</dbReference>
<keyword evidence="4 6" id="KW-1133">Transmembrane helix</keyword>
<feature type="transmembrane region" description="Helical" evidence="6">
    <location>
        <begin position="159"/>
        <end position="178"/>
    </location>
</feature>
<dbReference type="GO" id="GO:0005886">
    <property type="term" value="C:plasma membrane"/>
    <property type="evidence" value="ECO:0007669"/>
    <property type="project" value="UniProtKB-SubCell"/>
</dbReference>
<accession>S0EUD4</accession>
<evidence type="ECO:0000256" key="4">
    <source>
        <dbReference type="ARBA" id="ARBA00022989"/>
    </source>
</evidence>
<reference evidence="8" key="1">
    <citation type="submission" date="2013-03" db="EMBL/GenBank/DDBJ databases">
        <title>Genome sequence of Chthonomonas calidirosea, the first sequenced genome from the Armatimonadetes phylum (formally candidate division OP10).</title>
        <authorList>
            <person name="Lee K.C.Y."/>
            <person name="Morgan X.C."/>
            <person name="Dunfield P.F."/>
            <person name="Tamas I."/>
            <person name="Houghton K.M."/>
            <person name="Vyssotski M."/>
            <person name="Ryan J.L.J."/>
            <person name="Lagutin K."/>
            <person name="McDonald I.R."/>
            <person name="Stott M.B."/>
        </authorList>
    </citation>
    <scope>NUCLEOTIDE SEQUENCE [LARGE SCALE GENOMIC DNA]</scope>
    <source>
        <strain evidence="8">DSM 23976 / ICMP 18418 / T49</strain>
    </source>
</reference>
<dbReference type="EMBL" id="HF951689">
    <property type="protein sequence ID" value="CCW33932.1"/>
    <property type="molecule type" value="Genomic_DNA"/>
</dbReference>
<comment type="subcellular location">
    <subcellularLocation>
        <location evidence="1">Cell membrane</location>
        <topology evidence="1">Multi-pass membrane protein</topology>
    </subcellularLocation>
</comment>
<dbReference type="eggNOG" id="COG4603">
    <property type="taxonomic scope" value="Bacteria"/>
</dbReference>
<dbReference type="OrthoDB" id="9809785at2"/>
<dbReference type="Pfam" id="PF02653">
    <property type="entry name" value="BPD_transp_2"/>
    <property type="match status" value="1"/>
</dbReference>
<dbReference type="RefSeq" id="WP_016481496.1">
    <property type="nucleotide sequence ID" value="NC_021487.1"/>
</dbReference>
<dbReference type="Proteomes" id="UP000014227">
    <property type="component" value="Chromosome I"/>
</dbReference>
<feature type="transmembrane region" description="Helical" evidence="6">
    <location>
        <begin position="294"/>
        <end position="322"/>
    </location>
</feature>
<protein>
    <submittedName>
        <fullName evidence="7">Nucleoside ABC transporter membrane protein</fullName>
    </submittedName>
</protein>
<feature type="transmembrane region" description="Helical" evidence="6">
    <location>
        <begin position="20"/>
        <end position="45"/>
    </location>
</feature>
<dbReference type="HOGENOM" id="CLU_040769_0_0_0"/>